<dbReference type="AlphaFoldDB" id="A0AAN9FEH7"/>
<keyword evidence="2" id="KW-1185">Reference proteome</keyword>
<accession>A0AAN9FEH7</accession>
<sequence>MQSAAIKQNNHIYPTRREREKAKLISPSIQELGFWKRQSAGDEISSRALLHTYDKMKRLGQSCVFDSGSVTKYTYKMVLVAKAREREGISDDDEDDQISDEFGGHDNEYDEHHLEKTVVVGSTLFLKQCLEDILKPFLRFKEFSWRHFPFYKCLICFGNATNLRESSA</sequence>
<dbReference type="EMBL" id="JAYWIO010000003">
    <property type="protein sequence ID" value="KAK7274874.1"/>
    <property type="molecule type" value="Genomic_DNA"/>
</dbReference>
<dbReference type="Proteomes" id="UP001372338">
    <property type="component" value="Unassembled WGS sequence"/>
</dbReference>
<evidence type="ECO:0000313" key="2">
    <source>
        <dbReference type="Proteomes" id="UP001372338"/>
    </source>
</evidence>
<comment type="caution">
    <text evidence="1">The sequence shown here is derived from an EMBL/GenBank/DDBJ whole genome shotgun (WGS) entry which is preliminary data.</text>
</comment>
<proteinExistence type="predicted"/>
<reference evidence="1 2" key="1">
    <citation type="submission" date="2024-01" db="EMBL/GenBank/DDBJ databases">
        <title>The genomes of 5 underutilized Papilionoideae crops provide insights into root nodulation and disease resistanc.</title>
        <authorList>
            <person name="Yuan L."/>
        </authorList>
    </citation>
    <scope>NUCLEOTIDE SEQUENCE [LARGE SCALE GENOMIC DNA]</scope>
    <source>
        <strain evidence="1">ZHUSHIDOU_FW_LH</strain>
        <tissue evidence="1">Leaf</tissue>
    </source>
</reference>
<protein>
    <submittedName>
        <fullName evidence="1">Uncharacterized protein</fullName>
    </submittedName>
</protein>
<organism evidence="1 2">
    <name type="scientific">Crotalaria pallida</name>
    <name type="common">Smooth rattlebox</name>
    <name type="synonym">Crotalaria striata</name>
    <dbReference type="NCBI Taxonomy" id="3830"/>
    <lineage>
        <taxon>Eukaryota</taxon>
        <taxon>Viridiplantae</taxon>
        <taxon>Streptophyta</taxon>
        <taxon>Embryophyta</taxon>
        <taxon>Tracheophyta</taxon>
        <taxon>Spermatophyta</taxon>
        <taxon>Magnoliopsida</taxon>
        <taxon>eudicotyledons</taxon>
        <taxon>Gunneridae</taxon>
        <taxon>Pentapetalae</taxon>
        <taxon>rosids</taxon>
        <taxon>fabids</taxon>
        <taxon>Fabales</taxon>
        <taxon>Fabaceae</taxon>
        <taxon>Papilionoideae</taxon>
        <taxon>50 kb inversion clade</taxon>
        <taxon>genistoids sensu lato</taxon>
        <taxon>core genistoids</taxon>
        <taxon>Crotalarieae</taxon>
        <taxon>Crotalaria</taxon>
    </lineage>
</organism>
<name>A0AAN9FEH7_CROPI</name>
<evidence type="ECO:0000313" key="1">
    <source>
        <dbReference type="EMBL" id="KAK7274874.1"/>
    </source>
</evidence>
<gene>
    <name evidence="1" type="ORF">RIF29_15975</name>
</gene>